<keyword evidence="4" id="KW-0004">4Fe-4S</keyword>
<proteinExistence type="inferred from homology"/>
<dbReference type="InterPro" id="IPR010228">
    <property type="entry name" value="NADH_UbQ_OxRdtase_Gsu"/>
</dbReference>
<dbReference type="NCBIfam" id="TIGR01973">
    <property type="entry name" value="NuoG"/>
    <property type="match status" value="1"/>
</dbReference>
<dbReference type="SMART" id="SM00929">
    <property type="entry name" value="NADH-G_4Fe-4S_3"/>
    <property type="match status" value="1"/>
</dbReference>
<keyword evidence="13" id="KW-0175">Coiled coil</keyword>
<feature type="compositionally biased region" description="Basic and acidic residues" evidence="14">
    <location>
        <begin position="24"/>
        <end position="34"/>
    </location>
</feature>
<dbReference type="PANTHER" id="PTHR43105">
    <property type="entry name" value="RESPIRATORY NITRATE REDUCTASE"/>
    <property type="match status" value="1"/>
</dbReference>
<dbReference type="Pfam" id="PF22151">
    <property type="entry name" value="Fer4_NDSU1"/>
    <property type="match status" value="1"/>
</dbReference>
<dbReference type="Pfam" id="PF10588">
    <property type="entry name" value="NADH-G_4Fe-4S_3"/>
    <property type="match status" value="1"/>
</dbReference>
<keyword evidence="9" id="KW-0520">NAD</keyword>
<dbReference type="FunFam" id="3.30.70.20:FF:000002">
    <property type="entry name" value="NADH-ubiquinone oxidoreductase 75 kDa subunit"/>
    <property type="match status" value="1"/>
</dbReference>
<evidence type="ECO:0000256" key="5">
    <source>
        <dbReference type="ARBA" id="ARBA00022723"/>
    </source>
</evidence>
<dbReference type="PROSITE" id="PS00642">
    <property type="entry name" value="COMPLEX1_75K_2"/>
    <property type="match status" value="1"/>
</dbReference>
<dbReference type="GO" id="GO:0042773">
    <property type="term" value="P:ATP synthesis coupled electron transport"/>
    <property type="evidence" value="ECO:0007669"/>
    <property type="project" value="InterPro"/>
</dbReference>
<evidence type="ECO:0000256" key="7">
    <source>
        <dbReference type="ARBA" id="ARBA00023004"/>
    </source>
</evidence>
<gene>
    <name evidence="18" type="ORF">PIBRA_LOCUS2433</name>
</gene>
<dbReference type="GO" id="GO:0016651">
    <property type="term" value="F:oxidoreductase activity, acting on NAD(P)H"/>
    <property type="evidence" value="ECO:0007669"/>
    <property type="project" value="InterPro"/>
</dbReference>
<feature type="domain" description="4Fe-4S His(Cys)3-ligated-type" evidence="17">
    <location>
        <begin position="488"/>
        <end position="527"/>
    </location>
</feature>
<evidence type="ECO:0000256" key="4">
    <source>
        <dbReference type="ARBA" id="ARBA00022485"/>
    </source>
</evidence>
<evidence type="ECO:0000256" key="13">
    <source>
        <dbReference type="SAM" id="Coils"/>
    </source>
</evidence>
<keyword evidence="8" id="KW-0411">Iron-sulfur</keyword>
<keyword evidence="19" id="KW-1185">Reference proteome</keyword>
<comment type="cofactor">
    <cofactor evidence="10">
        <name>[2Fe-2S] cluster</name>
        <dbReference type="ChEBI" id="CHEBI:190135"/>
    </cofactor>
</comment>
<dbReference type="InterPro" id="IPR006656">
    <property type="entry name" value="Mopterin_OxRdtase"/>
</dbReference>
<keyword evidence="6" id="KW-1278">Translocase</keyword>
<reference evidence="18" key="1">
    <citation type="submission" date="2022-05" db="EMBL/GenBank/DDBJ databases">
        <authorList>
            <person name="Okamura Y."/>
        </authorList>
    </citation>
    <scope>NUCLEOTIDE SEQUENCE</scope>
</reference>
<evidence type="ECO:0000256" key="9">
    <source>
        <dbReference type="ARBA" id="ARBA00023027"/>
    </source>
</evidence>
<dbReference type="GO" id="GO:0005743">
    <property type="term" value="C:mitochondrial inner membrane"/>
    <property type="evidence" value="ECO:0007669"/>
    <property type="project" value="UniProtKB-ARBA"/>
</dbReference>
<dbReference type="PROSITE" id="PS51085">
    <property type="entry name" value="2FE2S_FER_2"/>
    <property type="match status" value="1"/>
</dbReference>
<feature type="region of interest" description="Disordered" evidence="14">
    <location>
        <begin position="24"/>
        <end position="47"/>
    </location>
</feature>
<dbReference type="FunFam" id="3.30.200.210:FF:000002">
    <property type="entry name" value="NADH-ubiquinone oxidoreductase 75 kDa subunit"/>
    <property type="match status" value="1"/>
</dbReference>
<evidence type="ECO:0000256" key="2">
    <source>
        <dbReference type="ARBA" id="ARBA00005404"/>
    </source>
</evidence>
<evidence type="ECO:0000256" key="10">
    <source>
        <dbReference type="ARBA" id="ARBA00034078"/>
    </source>
</evidence>
<comment type="cofactor">
    <cofactor evidence="1">
        <name>[4Fe-4S] cluster</name>
        <dbReference type="ChEBI" id="CHEBI:49883"/>
    </cofactor>
</comment>
<dbReference type="Pfam" id="PF13510">
    <property type="entry name" value="Fer2_4"/>
    <property type="match status" value="1"/>
</dbReference>
<sequence length="1151" mass="130078">MSSVTKESKSNFVSEAIKEFMKFKSEESEKEKNKRPQKRRKLVTEIDDDTNNEDTQICGEFKQKVLNNMNQQLVSRKKINDSFKKNLTDISRSLEEDYSVLKNNTKELEEVTTASIKCLCDDLDKEQTSQISRLDHDLDKEMKSNSSFQISYSKDETVLSALVRFDEEISSCEGSHPVQRLAVTSAELRSIQIEIAEFDGVPSEVTVAKYAKTIHQMFVALDLYKRPMLAAENEDFVANVNRKEMRYLESKYLRIRERDLERESQLLHTQLLRLKALYTNLQMLLDSLWFKKSRPALYLESALQRSQELRNALASVSMRLRAASEYGQNAIRLVEAALRAWKLGSIARSGGERTSSCADACSLLIQARCQERGARRVLCARAAPRAARTVRLTLDYAFTDCLHDHKSKSDDIPIFINGKEICVPKYFTVMQALRRERVSIPSFCYHERLTIAGNCRMCLIEVEGWMKPQIACALPVYKNIKVWTNTKITATAQEAVLEFILVDHPLDCPICDQGGECDLQDLTIKFGNDRTRFTDIHFQGKRAVEDKNLGPLIRTEMTRCIHCTRCIRFASQVCGMDVLGTSGRGGEMLVGTYVDKMFLSELSGNIIDLCPVGSLTAIPYMFKARPWEIRKTNSIDVTDATGTNIVLDHRFNRVLRVLPRENDEINQEWLSDKGRWSIDSLEMQRLVSPMCRNENRLVPVEWDCALKMVATTIKNVSPGKMIAIAGPYCNAETLVVAKDFFNILGCENTFIERNLTHTCGNIDLRTSYSLNIKMCEIAKADKILLVGTNPRFEAPVLNAWIRHAYTHNECDIFVVGPQCEFNYHVNYVGTDLSALSGPNDYLKGAKKPLIFVGIDQLDTPSGGQIMSALYNIASGFKVEPEWGIVNILSREASFTGALEAGWKPGALGAIRAISPNLIVSLGADDIFYKCQPSNDIAVIYIGFQGDKGSECANIVLPGCAYTESGGVFLNMECRSQFALPAITPPGKARYDWKIIRALAEYTGISLFYSDSDTLCCRLAQISPNFVNFDHYQDKPFGELIPYLIKPGSGGGCNLNVPMKELTDYYCSNVYTCNSNTMRQAEKAAKDHKQSKYAVMLSNMDNLIVAEKEVTEYRRQLRAARINNIVRNGLAELHYKKDELKRRQMQINYMDP</sequence>
<comment type="catalytic activity">
    <reaction evidence="11">
        <text>a ubiquinone + NADH + 5 H(+)(in) = a ubiquinol + NAD(+) + 4 H(+)(out)</text>
        <dbReference type="Rhea" id="RHEA:29091"/>
        <dbReference type="Rhea" id="RHEA-COMP:9565"/>
        <dbReference type="Rhea" id="RHEA-COMP:9566"/>
        <dbReference type="ChEBI" id="CHEBI:15378"/>
        <dbReference type="ChEBI" id="CHEBI:16389"/>
        <dbReference type="ChEBI" id="CHEBI:17976"/>
        <dbReference type="ChEBI" id="CHEBI:57540"/>
        <dbReference type="ChEBI" id="CHEBI:57945"/>
        <dbReference type="EC" id="7.1.1.2"/>
    </reaction>
</comment>
<dbReference type="InterPro" id="IPR019574">
    <property type="entry name" value="NADH_UbQ_OxRdtase_Gsu_4Fe4S-bd"/>
</dbReference>
<dbReference type="SUPFAM" id="SSF54862">
    <property type="entry name" value="4Fe-4S ferredoxins"/>
    <property type="match status" value="1"/>
</dbReference>
<dbReference type="GO" id="GO:0051539">
    <property type="term" value="F:4 iron, 4 sulfur cluster binding"/>
    <property type="evidence" value="ECO:0007669"/>
    <property type="project" value="UniProtKB-KW"/>
</dbReference>
<dbReference type="PROSITE" id="PS00643">
    <property type="entry name" value="COMPLEX1_75K_3"/>
    <property type="match status" value="1"/>
</dbReference>
<evidence type="ECO:0000256" key="12">
    <source>
        <dbReference type="RuleBase" id="RU004523"/>
    </source>
</evidence>
<dbReference type="InterPro" id="IPR000283">
    <property type="entry name" value="NADH_UbQ_OxRdtase_75kDa_su_CS"/>
</dbReference>
<dbReference type="PANTHER" id="PTHR43105:SF13">
    <property type="entry name" value="NADH-UBIQUINONE OXIDOREDUCTASE 75 KDA SUBUNIT, MITOCHONDRIAL"/>
    <property type="match status" value="1"/>
</dbReference>
<dbReference type="Gene3D" id="3.40.50.740">
    <property type="match status" value="1"/>
</dbReference>
<comment type="caution">
    <text evidence="18">The sequence shown here is derived from an EMBL/GenBank/DDBJ whole genome shotgun (WGS) entry which is preliminary data.</text>
</comment>
<evidence type="ECO:0000256" key="3">
    <source>
        <dbReference type="ARBA" id="ARBA00013888"/>
    </source>
</evidence>
<evidence type="ECO:0000259" key="16">
    <source>
        <dbReference type="PROSITE" id="PS51669"/>
    </source>
</evidence>
<dbReference type="InterPro" id="IPR036010">
    <property type="entry name" value="2Fe-2S_ferredoxin-like_sf"/>
</dbReference>
<name>A0A9P0T6F0_PIEBR</name>
<evidence type="ECO:0000313" key="19">
    <source>
        <dbReference type="Proteomes" id="UP001152562"/>
    </source>
</evidence>
<dbReference type="SUPFAM" id="SSF54292">
    <property type="entry name" value="2Fe-2S ferredoxin-like"/>
    <property type="match status" value="1"/>
</dbReference>
<dbReference type="InterPro" id="IPR001041">
    <property type="entry name" value="2Fe-2S_ferredoxin-type"/>
</dbReference>
<dbReference type="PROSITE" id="PS00641">
    <property type="entry name" value="COMPLEX1_75K_1"/>
    <property type="match status" value="1"/>
</dbReference>
<evidence type="ECO:0000256" key="14">
    <source>
        <dbReference type="SAM" id="MobiDB-lite"/>
    </source>
</evidence>
<dbReference type="SUPFAM" id="SSF53706">
    <property type="entry name" value="Formate dehydrogenase/DMSO reductase, domains 1-3"/>
    <property type="match status" value="1"/>
</dbReference>
<dbReference type="FunFam" id="3.10.20.740:FF:000001">
    <property type="entry name" value="NADH-quinone oxidoreductase subunit G"/>
    <property type="match status" value="1"/>
</dbReference>
<dbReference type="CDD" id="cd00207">
    <property type="entry name" value="fer2"/>
    <property type="match status" value="1"/>
</dbReference>
<dbReference type="InterPro" id="IPR006963">
    <property type="entry name" value="Mopterin_OxRdtase_4Fe-4S_dom"/>
</dbReference>
<protein>
    <recommendedName>
        <fullName evidence="3">NADH-ubiquinone oxidoreductase 75 kDa subunit, mitochondrial</fullName>
    </recommendedName>
</protein>
<evidence type="ECO:0000259" key="17">
    <source>
        <dbReference type="PROSITE" id="PS51839"/>
    </source>
</evidence>
<dbReference type="PROSITE" id="PS51669">
    <property type="entry name" value="4FE4S_MOW_BIS_MGD"/>
    <property type="match status" value="1"/>
</dbReference>
<evidence type="ECO:0000256" key="8">
    <source>
        <dbReference type="ARBA" id="ARBA00023014"/>
    </source>
</evidence>
<evidence type="ECO:0000259" key="15">
    <source>
        <dbReference type="PROSITE" id="PS51085"/>
    </source>
</evidence>
<dbReference type="GO" id="GO:0045271">
    <property type="term" value="C:respiratory chain complex I"/>
    <property type="evidence" value="ECO:0007669"/>
    <property type="project" value="UniProtKB-ARBA"/>
</dbReference>
<evidence type="ECO:0000256" key="11">
    <source>
        <dbReference type="ARBA" id="ARBA00049551"/>
    </source>
</evidence>
<dbReference type="Proteomes" id="UP001152562">
    <property type="component" value="Unassembled WGS sequence"/>
</dbReference>
<evidence type="ECO:0000256" key="6">
    <source>
        <dbReference type="ARBA" id="ARBA00022967"/>
    </source>
</evidence>
<keyword evidence="5" id="KW-0479">Metal-binding</keyword>
<evidence type="ECO:0000256" key="1">
    <source>
        <dbReference type="ARBA" id="ARBA00001966"/>
    </source>
</evidence>
<dbReference type="Gene3D" id="3.10.20.740">
    <property type="match status" value="1"/>
</dbReference>
<dbReference type="InterPro" id="IPR050123">
    <property type="entry name" value="Prok_molybdopt-oxidoreductase"/>
</dbReference>
<dbReference type="EMBL" id="CALOZG010000003">
    <property type="protein sequence ID" value="CAH3997459.1"/>
    <property type="molecule type" value="Genomic_DNA"/>
</dbReference>
<dbReference type="GO" id="GO:0046872">
    <property type="term" value="F:metal ion binding"/>
    <property type="evidence" value="ECO:0007669"/>
    <property type="project" value="UniProtKB-KW"/>
</dbReference>
<dbReference type="AlphaFoldDB" id="A0A9P0T6F0"/>
<dbReference type="GO" id="GO:0008137">
    <property type="term" value="F:NADH dehydrogenase (ubiquinone) activity"/>
    <property type="evidence" value="ECO:0007669"/>
    <property type="project" value="UniProtKB-EC"/>
</dbReference>
<dbReference type="PROSITE" id="PS51839">
    <property type="entry name" value="4FE4S_HC3"/>
    <property type="match status" value="1"/>
</dbReference>
<dbReference type="Pfam" id="PF22117">
    <property type="entry name" value="Fer4_Nqo3"/>
    <property type="match status" value="1"/>
</dbReference>
<evidence type="ECO:0000313" key="18">
    <source>
        <dbReference type="EMBL" id="CAH3997459.1"/>
    </source>
</evidence>
<dbReference type="Pfam" id="PF00384">
    <property type="entry name" value="Molybdopterin"/>
    <property type="match status" value="1"/>
</dbReference>
<keyword evidence="7" id="KW-0408">Iron</keyword>
<feature type="domain" description="2Fe-2S ferredoxin-type" evidence="15">
    <location>
        <begin position="410"/>
        <end position="488"/>
    </location>
</feature>
<dbReference type="Gene3D" id="3.30.200.210">
    <property type="match status" value="1"/>
</dbReference>
<comment type="similarity">
    <text evidence="2 12">Belongs to the complex I 75 kDa subunit family.</text>
</comment>
<feature type="domain" description="4Fe-4S Mo/W bis-MGD-type" evidence="16">
    <location>
        <begin position="629"/>
        <end position="685"/>
    </location>
</feature>
<feature type="coiled-coil region" evidence="13">
    <location>
        <begin position="84"/>
        <end position="111"/>
    </location>
</feature>
<organism evidence="18 19">
    <name type="scientific">Pieris brassicae</name>
    <name type="common">White butterfly</name>
    <name type="synonym">Large white butterfly</name>
    <dbReference type="NCBI Taxonomy" id="7116"/>
    <lineage>
        <taxon>Eukaryota</taxon>
        <taxon>Metazoa</taxon>
        <taxon>Ecdysozoa</taxon>
        <taxon>Arthropoda</taxon>
        <taxon>Hexapoda</taxon>
        <taxon>Insecta</taxon>
        <taxon>Pterygota</taxon>
        <taxon>Neoptera</taxon>
        <taxon>Endopterygota</taxon>
        <taxon>Lepidoptera</taxon>
        <taxon>Glossata</taxon>
        <taxon>Ditrysia</taxon>
        <taxon>Papilionoidea</taxon>
        <taxon>Pieridae</taxon>
        <taxon>Pierinae</taxon>
        <taxon>Pieris</taxon>
    </lineage>
</organism>
<accession>A0A9P0T6F0</accession>
<dbReference type="InterPro" id="IPR054351">
    <property type="entry name" value="NADH_UbQ_OxRdtase_ferredoxin"/>
</dbReference>